<keyword evidence="1" id="KW-0812">Transmembrane</keyword>
<organism evidence="2 3">
    <name type="scientific">Mya arenaria</name>
    <name type="common">Soft-shell clam</name>
    <dbReference type="NCBI Taxonomy" id="6604"/>
    <lineage>
        <taxon>Eukaryota</taxon>
        <taxon>Metazoa</taxon>
        <taxon>Spiralia</taxon>
        <taxon>Lophotrochozoa</taxon>
        <taxon>Mollusca</taxon>
        <taxon>Bivalvia</taxon>
        <taxon>Autobranchia</taxon>
        <taxon>Heteroconchia</taxon>
        <taxon>Euheterodonta</taxon>
        <taxon>Imparidentia</taxon>
        <taxon>Neoheterodontei</taxon>
        <taxon>Myida</taxon>
        <taxon>Myoidea</taxon>
        <taxon>Myidae</taxon>
        <taxon>Mya</taxon>
    </lineage>
</organism>
<evidence type="ECO:0000256" key="1">
    <source>
        <dbReference type="SAM" id="Phobius"/>
    </source>
</evidence>
<keyword evidence="3" id="KW-1185">Reference proteome</keyword>
<feature type="non-terminal residue" evidence="2">
    <location>
        <position position="1"/>
    </location>
</feature>
<sequence length="146" mass="16758">MHSCDATIECLEETVTERPVHAEQPSNEDVDVKATKKVKQQKFKRKRSLAAIVVVEIMALYMMVKQFSDRDSFKTFQTRKKTMVFLSRNISSTKTQHMLKSQSSINELVCAEVDVEHLDKFRVGNRACNDDKPTEYSDIVFDTSCS</sequence>
<accession>A0ABY7EFK6</accession>
<gene>
    <name evidence="2" type="ORF">MAR_021320</name>
</gene>
<proteinExistence type="predicted"/>
<keyword evidence="1" id="KW-1133">Transmembrane helix</keyword>
<protein>
    <submittedName>
        <fullName evidence="2">Uncharacterized protein</fullName>
    </submittedName>
</protein>
<dbReference type="EMBL" id="CP111016">
    <property type="protein sequence ID" value="WAR05951.1"/>
    <property type="molecule type" value="Genomic_DNA"/>
</dbReference>
<feature type="transmembrane region" description="Helical" evidence="1">
    <location>
        <begin position="47"/>
        <end position="64"/>
    </location>
</feature>
<keyword evidence="1" id="KW-0472">Membrane</keyword>
<evidence type="ECO:0000313" key="3">
    <source>
        <dbReference type="Proteomes" id="UP001164746"/>
    </source>
</evidence>
<reference evidence="2" key="1">
    <citation type="submission" date="2022-11" db="EMBL/GenBank/DDBJ databases">
        <title>Centuries of genome instability and evolution in soft-shell clam transmissible cancer (bioRxiv).</title>
        <authorList>
            <person name="Hart S.F.M."/>
            <person name="Yonemitsu M.A."/>
            <person name="Giersch R.M."/>
            <person name="Beal B.F."/>
            <person name="Arriagada G."/>
            <person name="Davis B.W."/>
            <person name="Ostrander E.A."/>
            <person name="Goff S.P."/>
            <person name="Metzger M.J."/>
        </authorList>
    </citation>
    <scope>NUCLEOTIDE SEQUENCE</scope>
    <source>
        <strain evidence="2">MELC-2E11</strain>
        <tissue evidence="2">Siphon/mantle</tissue>
    </source>
</reference>
<name>A0ABY7EFK6_MYAAR</name>
<dbReference type="Proteomes" id="UP001164746">
    <property type="component" value="Chromosome 5"/>
</dbReference>
<evidence type="ECO:0000313" key="2">
    <source>
        <dbReference type="EMBL" id="WAR05951.1"/>
    </source>
</evidence>